<evidence type="ECO:0000313" key="3">
    <source>
        <dbReference type="EMBL" id="ASY64797.1"/>
    </source>
</evidence>
<dbReference type="EMBL" id="CP023067">
    <property type="protein sequence ID" value="ASY64797.1"/>
    <property type="molecule type" value="Genomic_DNA"/>
</dbReference>
<dbReference type="GO" id="GO:0016020">
    <property type="term" value="C:membrane"/>
    <property type="evidence" value="ECO:0007669"/>
    <property type="project" value="InterPro"/>
</dbReference>
<protein>
    <submittedName>
        <fullName evidence="3">FxsA protein</fullName>
    </submittedName>
</protein>
<evidence type="ECO:0000256" key="1">
    <source>
        <dbReference type="SAM" id="MobiDB-lite"/>
    </source>
</evidence>
<dbReference type="PANTHER" id="PTHR35335:SF1">
    <property type="entry name" value="UPF0716 PROTEIN FXSA"/>
    <property type="match status" value="1"/>
</dbReference>
<dbReference type="NCBIfam" id="NF008528">
    <property type="entry name" value="PRK11463.1-2"/>
    <property type="match status" value="1"/>
</dbReference>
<keyword evidence="2" id="KW-0472">Membrane</keyword>
<keyword evidence="4" id="KW-1185">Reference proteome</keyword>
<gene>
    <name evidence="3" type="ORF">SJ05684_c33750</name>
</gene>
<feature type="region of interest" description="Disordered" evidence="1">
    <location>
        <begin position="137"/>
        <end position="168"/>
    </location>
</feature>
<keyword evidence="2" id="KW-0812">Transmembrane</keyword>
<sequence>MRSLIIPLTILGLPLAEIAGFVVVGRAVGVAATLLLVLLSAVAGVALLRIQGFGVLRRVQESARKGIDPGLDVVGGALVFIAAILLIIPGFISDAVGIFLFLPPIRRALARFLQSRMTILTTGTGFYNARGARSERSQGQVIDLDADEFSRDDDDDNGSAPPSNRLSR</sequence>
<dbReference type="Pfam" id="PF04186">
    <property type="entry name" value="FxsA"/>
    <property type="match status" value="1"/>
</dbReference>
<evidence type="ECO:0000313" key="4">
    <source>
        <dbReference type="Proteomes" id="UP000217211"/>
    </source>
</evidence>
<dbReference type="eggNOG" id="COG3030">
    <property type="taxonomic scope" value="Bacteria"/>
</dbReference>
<dbReference type="RefSeq" id="WP_034852625.1">
    <property type="nucleotide sequence ID" value="NZ_AJQT01000020.1"/>
</dbReference>
<feature type="transmembrane region" description="Helical" evidence="2">
    <location>
        <begin position="30"/>
        <end position="50"/>
    </location>
</feature>
<keyword evidence="2" id="KW-1133">Transmembrane helix</keyword>
<feature type="transmembrane region" description="Helical" evidence="2">
    <location>
        <begin position="71"/>
        <end position="102"/>
    </location>
</feature>
<dbReference type="InterPro" id="IPR007313">
    <property type="entry name" value="FxsA"/>
</dbReference>
<dbReference type="OrthoDB" id="9792788at2"/>
<organism evidence="3 4">
    <name type="scientific">Sinorhizobium sojae CCBAU 05684</name>
    <dbReference type="NCBI Taxonomy" id="716928"/>
    <lineage>
        <taxon>Bacteria</taxon>
        <taxon>Pseudomonadati</taxon>
        <taxon>Pseudomonadota</taxon>
        <taxon>Alphaproteobacteria</taxon>
        <taxon>Hyphomicrobiales</taxon>
        <taxon>Rhizobiaceae</taxon>
        <taxon>Sinorhizobium/Ensifer group</taxon>
        <taxon>Sinorhizobium</taxon>
    </lineage>
</organism>
<accession>A0A249PGF9</accession>
<dbReference type="Proteomes" id="UP000217211">
    <property type="component" value="Chromosome"/>
</dbReference>
<feature type="compositionally biased region" description="Acidic residues" evidence="1">
    <location>
        <begin position="144"/>
        <end position="157"/>
    </location>
</feature>
<dbReference type="STRING" id="716928.GCA_000261485_01125"/>
<proteinExistence type="predicted"/>
<dbReference type="KEGG" id="esj:SJ05684_c33750"/>
<name>A0A249PGF9_9HYPH</name>
<reference evidence="3 4" key="1">
    <citation type="submission" date="2017-08" db="EMBL/GenBank/DDBJ databases">
        <title>Multipartite genome sequences of Sinorhizobium species nodulating soybeans.</title>
        <authorList>
            <person name="Tian C.F."/>
        </authorList>
    </citation>
    <scope>NUCLEOTIDE SEQUENCE [LARGE SCALE GENOMIC DNA]</scope>
    <source>
        <strain evidence="3 4">CCBAU 05684</strain>
    </source>
</reference>
<dbReference type="PANTHER" id="PTHR35335">
    <property type="entry name" value="UPF0716 PROTEIN FXSA"/>
    <property type="match status" value="1"/>
</dbReference>
<evidence type="ECO:0000256" key="2">
    <source>
        <dbReference type="SAM" id="Phobius"/>
    </source>
</evidence>
<dbReference type="AlphaFoldDB" id="A0A249PGF9"/>